<name>A0A839HJP6_9BURK</name>
<evidence type="ECO:0000313" key="5">
    <source>
        <dbReference type="Proteomes" id="UP000586093"/>
    </source>
</evidence>
<dbReference type="EMBL" id="JACIVI010000002">
    <property type="protein sequence ID" value="MBB1161856.1"/>
    <property type="molecule type" value="Genomic_DNA"/>
</dbReference>
<evidence type="ECO:0000259" key="3">
    <source>
        <dbReference type="Pfam" id="PF12706"/>
    </source>
</evidence>
<organism evidence="4 5">
    <name type="scientific">Aquariibacter albus</name>
    <dbReference type="NCBI Taxonomy" id="2759899"/>
    <lineage>
        <taxon>Bacteria</taxon>
        <taxon>Pseudomonadati</taxon>
        <taxon>Pseudomonadota</taxon>
        <taxon>Betaproteobacteria</taxon>
        <taxon>Burkholderiales</taxon>
        <taxon>Sphaerotilaceae</taxon>
        <taxon>Aquariibacter</taxon>
    </lineage>
</organism>
<sequence>MPSGIPARQGRGIPVLALCLLLGACLHAPAPTAAAGTPSPAHHGPEGFRNSGTPIEDKGLLTLLKWRWQAWRETLPPPPQAPVPTQAPDLSFLHHNARAGTAMQPAITWIGHASVLVQVAGLNLLLDPIFSDRASPLSWIGPKRAQPPALTPATLPHIDAVLISHNHYDHLDLPSLQALARQPGGPPRWIVPLGIGRLLADEALPGAEHTVELDWWQETLLPGAAGPVPVALTPAQHWSRRGLNDRNRTLWGGFAVFAPELHLLYTGDTGYSADFQAIRARYAGRQATAAGGGFDLALIPIGAYEPRWFMRAQHINPDEAVQVHQDLGAKQSIGVHWGSFELSFEPLDQPPRDLALARLARGLPEDAFRTLAIGETLKLPRRAAAAAGTQ</sequence>
<dbReference type="PANTHER" id="PTHR15032">
    <property type="entry name" value="N-ACYL-PHOSPHATIDYLETHANOLAMINE-HYDROLYZING PHOSPHOLIPASE D"/>
    <property type="match status" value="1"/>
</dbReference>
<keyword evidence="4" id="KW-0378">Hydrolase</keyword>
<feature type="region of interest" description="Disordered" evidence="1">
    <location>
        <begin position="32"/>
        <end position="54"/>
    </location>
</feature>
<comment type="caution">
    <text evidence="4">The sequence shown here is derived from an EMBL/GenBank/DDBJ whole genome shotgun (WGS) entry which is preliminary data.</text>
</comment>
<dbReference type="GO" id="GO:0016787">
    <property type="term" value="F:hydrolase activity"/>
    <property type="evidence" value="ECO:0007669"/>
    <property type="project" value="UniProtKB-KW"/>
</dbReference>
<accession>A0A839HJP6</accession>
<dbReference type="AlphaFoldDB" id="A0A839HJP6"/>
<dbReference type="SUPFAM" id="SSF56281">
    <property type="entry name" value="Metallo-hydrolase/oxidoreductase"/>
    <property type="match status" value="1"/>
</dbReference>
<dbReference type="GO" id="GO:0005737">
    <property type="term" value="C:cytoplasm"/>
    <property type="evidence" value="ECO:0007669"/>
    <property type="project" value="TreeGrafter"/>
</dbReference>
<dbReference type="PANTHER" id="PTHR15032:SF4">
    <property type="entry name" value="N-ACYL-PHOSPHATIDYLETHANOLAMINE-HYDROLYZING PHOSPHOLIPASE D"/>
    <property type="match status" value="1"/>
</dbReference>
<dbReference type="RefSeq" id="WP_182663197.1">
    <property type="nucleotide sequence ID" value="NZ_JACIVI010000002.1"/>
</dbReference>
<keyword evidence="2" id="KW-0732">Signal</keyword>
<feature type="domain" description="Metallo-beta-lactamase" evidence="3">
    <location>
        <begin position="123"/>
        <end position="337"/>
    </location>
</feature>
<feature type="signal peptide" evidence="2">
    <location>
        <begin position="1"/>
        <end position="35"/>
    </location>
</feature>
<feature type="compositionally biased region" description="Low complexity" evidence="1">
    <location>
        <begin position="32"/>
        <end position="42"/>
    </location>
</feature>
<dbReference type="Proteomes" id="UP000586093">
    <property type="component" value="Unassembled WGS sequence"/>
</dbReference>
<dbReference type="InterPro" id="IPR036866">
    <property type="entry name" value="RibonucZ/Hydroxyglut_hydro"/>
</dbReference>
<gene>
    <name evidence="4" type="ORF">H4F90_07680</name>
</gene>
<proteinExistence type="predicted"/>
<feature type="chain" id="PRO_5032757457" evidence="2">
    <location>
        <begin position="36"/>
        <end position="390"/>
    </location>
</feature>
<evidence type="ECO:0000256" key="2">
    <source>
        <dbReference type="SAM" id="SignalP"/>
    </source>
</evidence>
<evidence type="ECO:0000256" key="1">
    <source>
        <dbReference type="SAM" id="MobiDB-lite"/>
    </source>
</evidence>
<protein>
    <submittedName>
        <fullName evidence="4">MBL fold metallo-hydrolase</fullName>
    </submittedName>
</protein>
<reference evidence="4 5" key="1">
    <citation type="submission" date="2020-08" db="EMBL/GenBank/DDBJ databases">
        <title>Aquariorum lacteus gen. nov., sp. nov., a new member of the family Comamonadaceae, isolated from freshwater aquarium.</title>
        <authorList>
            <person name="Chun S.-J."/>
        </authorList>
    </citation>
    <scope>NUCLEOTIDE SEQUENCE [LARGE SCALE GENOMIC DNA]</scope>
    <source>
        <strain evidence="4 5">SJAQ100</strain>
    </source>
</reference>
<dbReference type="Gene3D" id="3.60.15.10">
    <property type="entry name" value="Ribonuclease Z/Hydroxyacylglutathione hydrolase-like"/>
    <property type="match status" value="1"/>
</dbReference>
<dbReference type="Pfam" id="PF12706">
    <property type="entry name" value="Lactamase_B_2"/>
    <property type="match status" value="1"/>
</dbReference>
<evidence type="ECO:0000313" key="4">
    <source>
        <dbReference type="EMBL" id="MBB1161856.1"/>
    </source>
</evidence>
<dbReference type="InterPro" id="IPR001279">
    <property type="entry name" value="Metallo-B-lactamas"/>
</dbReference>
<keyword evidence="5" id="KW-1185">Reference proteome</keyword>